<reference evidence="2 3" key="1">
    <citation type="submission" date="2019-04" db="EMBL/GenBank/DDBJ databases">
        <title>Pedobacter sp. AR-3-17 sp. nov., isolated from Arctic soil.</title>
        <authorList>
            <person name="Dahal R.H."/>
            <person name="Kim D.-U."/>
        </authorList>
    </citation>
    <scope>NUCLEOTIDE SEQUENCE [LARGE SCALE GENOMIC DNA]</scope>
    <source>
        <strain evidence="2 3">AR-3-17</strain>
    </source>
</reference>
<dbReference type="Pfam" id="PF10988">
    <property type="entry name" value="DUF2807"/>
    <property type="match status" value="1"/>
</dbReference>
<dbReference type="RefSeq" id="WP_136827283.1">
    <property type="nucleotide sequence ID" value="NZ_SWBP01000006.1"/>
</dbReference>
<protein>
    <recommendedName>
        <fullName evidence="1">Putative auto-transporter adhesin head GIN domain-containing protein</fullName>
    </recommendedName>
</protein>
<dbReference type="InterPro" id="IPR021255">
    <property type="entry name" value="DUF2807"/>
</dbReference>
<dbReference type="Proteomes" id="UP000308181">
    <property type="component" value="Unassembled WGS sequence"/>
</dbReference>
<dbReference type="EMBL" id="SWBP01000006">
    <property type="protein sequence ID" value="TKB95905.1"/>
    <property type="molecule type" value="Genomic_DNA"/>
</dbReference>
<evidence type="ECO:0000259" key="1">
    <source>
        <dbReference type="Pfam" id="PF10988"/>
    </source>
</evidence>
<keyword evidence="3" id="KW-1185">Reference proteome</keyword>
<comment type="caution">
    <text evidence="2">The sequence shown here is derived from an EMBL/GenBank/DDBJ whole genome shotgun (WGS) entry which is preliminary data.</text>
</comment>
<dbReference type="AlphaFoldDB" id="A0A4U1BTL9"/>
<name>A0A4U1BTL9_9SPHI</name>
<sequence>MKNLKRVGVVIIYVAIFVLIVVAGTKKVTAAENLSVMTELKDKMPIDKIAAKGNVEVFITQGEHQSITVYDNYYGKNALTQIEDGTLRISSYEDKKLSVWVTVKDLKSIEASDKATIYGINEFKVLDLNITLENEASVNVKLDTYQLNSKISGSSKLILKGNAEHQTVSATDDANIDVSKFASNNEELNLAKQASITLGNKKNTLKDVEKCENPMCELKLSLVTLQ</sequence>
<dbReference type="OrthoDB" id="796727at2"/>
<feature type="domain" description="Putative auto-transporter adhesin head GIN" evidence="1">
    <location>
        <begin position="47"/>
        <end position="199"/>
    </location>
</feature>
<dbReference type="Gene3D" id="2.160.20.120">
    <property type="match status" value="1"/>
</dbReference>
<gene>
    <name evidence="2" type="ORF">FA046_14615</name>
</gene>
<evidence type="ECO:0000313" key="2">
    <source>
        <dbReference type="EMBL" id="TKB95905.1"/>
    </source>
</evidence>
<evidence type="ECO:0000313" key="3">
    <source>
        <dbReference type="Proteomes" id="UP000308181"/>
    </source>
</evidence>
<accession>A0A4U1BTL9</accession>
<proteinExistence type="predicted"/>
<organism evidence="2 3">
    <name type="scientific">Pedobacter cryophilus</name>
    <dbReference type="NCBI Taxonomy" id="2571271"/>
    <lineage>
        <taxon>Bacteria</taxon>
        <taxon>Pseudomonadati</taxon>
        <taxon>Bacteroidota</taxon>
        <taxon>Sphingobacteriia</taxon>
        <taxon>Sphingobacteriales</taxon>
        <taxon>Sphingobacteriaceae</taxon>
        <taxon>Pedobacter</taxon>
    </lineage>
</organism>